<dbReference type="Proteomes" id="UP000078550">
    <property type="component" value="Unassembled WGS sequence"/>
</dbReference>
<dbReference type="SUPFAM" id="SSF54791">
    <property type="entry name" value="Eukaryotic type KH-domain (KH-domain type I)"/>
    <property type="match status" value="1"/>
</dbReference>
<evidence type="ECO:0000256" key="1">
    <source>
        <dbReference type="SAM" id="MobiDB-lite"/>
    </source>
</evidence>
<evidence type="ECO:0000313" key="5">
    <source>
        <dbReference type="Proteomes" id="UP000078550"/>
    </source>
</evidence>
<dbReference type="InterPro" id="IPR031121">
    <property type="entry name" value="RIK/BLOM7"/>
</dbReference>
<dbReference type="Proteomes" id="UP000078555">
    <property type="component" value="Unassembled WGS sequence"/>
</dbReference>
<gene>
    <name evidence="3" type="ORF">POVWA1_032580</name>
    <name evidence="4" type="ORF">POVWA2_032200</name>
</gene>
<reference evidence="5" key="2">
    <citation type="submission" date="2016-05" db="EMBL/GenBank/DDBJ databases">
        <authorList>
            <person name="Naeem Raeece"/>
        </authorList>
    </citation>
    <scope>NUCLEOTIDE SEQUENCE [LARGE SCALE GENOMIC DNA]</scope>
</reference>
<evidence type="ECO:0000259" key="2">
    <source>
        <dbReference type="Pfam" id="PF22675"/>
    </source>
</evidence>
<dbReference type="PANTHER" id="PTHR15744">
    <property type="entry name" value="BLOM7"/>
    <property type="match status" value="1"/>
</dbReference>
<name>A0A1A8YYP2_PLAOA</name>
<dbReference type="CDD" id="cd22386">
    <property type="entry name" value="KH-I_KHDC4_rpt2"/>
    <property type="match status" value="1"/>
</dbReference>
<dbReference type="GO" id="GO:0003723">
    <property type="term" value="F:RNA binding"/>
    <property type="evidence" value="ECO:0007669"/>
    <property type="project" value="InterPro"/>
</dbReference>
<feature type="domain" description="KHDC4/BBP-like KH-domain type I" evidence="2">
    <location>
        <begin position="1818"/>
        <end position="1890"/>
    </location>
</feature>
<keyword evidence="6" id="KW-1185">Reference proteome</keyword>
<evidence type="ECO:0000313" key="6">
    <source>
        <dbReference type="Proteomes" id="UP000078555"/>
    </source>
</evidence>
<accession>A0A1A8YYP2</accession>
<dbReference type="Pfam" id="PF22675">
    <property type="entry name" value="KH-I_KHDC4-BBP"/>
    <property type="match status" value="1"/>
</dbReference>
<feature type="region of interest" description="Disordered" evidence="1">
    <location>
        <begin position="1748"/>
        <end position="1778"/>
    </location>
</feature>
<reference evidence="6" key="1">
    <citation type="submission" date="2016-05" db="EMBL/GenBank/DDBJ databases">
        <authorList>
            <person name="Naeem R."/>
        </authorList>
    </citation>
    <scope>NUCLEOTIDE SEQUENCE [LARGE SCALE GENOMIC DNA]</scope>
</reference>
<feature type="region of interest" description="Disordered" evidence="1">
    <location>
        <begin position="31"/>
        <end position="69"/>
    </location>
</feature>
<evidence type="ECO:0000313" key="3">
    <source>
        <dbReference type="EMBL" id="SBT36474.1"/>
    </source>
</evidence>
<dbReference type="Gene3D" id="3.30.1370.10">
    <property type="entry name" value="K Homology domain, type 1"/>
    <property type="match status" value="1"/>
</dbReference>
<dbReference type="PANTHER" id="PTHR15744:SF0">
    <property type="entry name" value="KH HOMOLOGY DOMAIN-CONTAINING PROTEIN 4"/>
    <property type="match status" value="1"/>
</dbReference>
<dbReference type="InterPro" id="IPR055256">
    <property type="entry name" value="KH_1_KHDC4/BBP-like"/>
</dbReference>
<reference evidence="4" key="3">
    <citation type="submission" date="2016-05" db="EMBL/GenBank/DDBJ databases">
        <authorList>
            <person name="Lavstsen T."/>
            <person name="Jespersen J.S."/>
        </authorList>
    </citation>
    <scope>NUCLEOTIDE SEQUENCE [LARGE SCALE GENOMIC DNA]</scope>
</reference>
<dbReference type="InterPro" id="IPR036612">
    <property type="entry name" value="KH_dom_type_1_sf"/>
</dbReference>
<feature type="region of interest" description="Disordered" evidence="1">
    <location>
        <begin position="90"/>
        <end position="121"/>
    </location>
</feature>
<dbReference type="FunFam" id="3.30.1370.10:FF:000070">
    <property type="entry name" value="Uncharacterized protein"/>
    <property type="match status" value="1"/>
</dbReference>
<organism evidence="4 5">
    <name type="scientific">Plasmodium ovale wallikeri</name>
    <dbReference type="NCBI Taxonomy" id="864142"/>
    <lineage>
        <taxon>Eukaryota</taxon>
        <taxon>Sar</taxon>
        <taxon>Alveolata</taxon>
        <taxon>Apicomplexa</taxon>
        <taxon>Aconoidasida</taxon>
        <taxon>Haemosporida</taxon>
        <taxon>Plasmodiidae</taxon>
        <taxon>Plasmodium</taxon>
        <taxon>Plasmodium (Plasmodium)</taxon>
    </lineage>
</organism>
<dbReference type="GO" id="GO:0005634">
    <property type="term" value="C:nucleus"/>
    <property type="evidence" value="ECO:0007669"/>
    <property type="project" value="InterPro"/>
</dbReference>
<evidence type="ECO:0000313" key="4">
    <source>
        <dbReference type="EMBL" id="SBT36846.1"/>
    </source>
</evidence>
<feature type="compositionally biased region" description="Polar residues" evidence="1">
    <location>
        <begin position="785"/>
        <end position="798"/>
    </location>
</feature>
<dbReference type="EMBL" id="FLRE01000126">
    <property type="protein sequence ID" value="SBT36846.1"/>
    <property type="molecule type" value="Genomic_DNA"/>
</dbReference>
<proteinExistence type="predicted"/>
<dbReference type="InterPro" id="IPR047889">
    <property type="entry name" value="KHDC4_KH-I_second"/>
</dbReference>
<feature type="region of interest" description="Disordered" evidence="1">
    <location>
        <begin position="776"/>
        <end position="798"/>
    </location>
</feature>
<dbReference type="EMBL" id="FLRD01000096">
    <property type="protein sequence ID" value="SBT36474.1"/>
    <property type="molecule type" value="Genomic_DNA"/>
</dbReference>
<sequence>MDNNEFLQESEKPSFYTSSIKDLHKTKVSSYTNTESLVLQGGKHPKKCIEERKAKSSPTGERNATDSKEGEAVDSCAIGVCEGLFVRSNSGSTPSSNSFIGNHLLRNPSEGEKSKEGSSYPIGGKSLSRCSSIGAIQIGEKHTSCCANENSNNGKMLTPGNRVHSPNKNFCSNEKKEHEFADNVKHVRRCDDKHDHFAFKGDKENINNPVLNDSSISYSEKLDYMPANVDMYKENSFHGNTALSEGEENSKIQNCKQGERKILVVDGSNGIGNGISIGFGTDDDDAGEGKKESNFCNSMKDRVSENTFCSSSELKRSGLYDHSNCSFGVLQSQRVKDNGVSFAFESISQYSNSSNKRRESIGKEEFNNNNDIFSRQDDIDECHNVLTCSLHERSLGTDHKQTENQSRTLHEVHRKNYDNPSLDSFEGERELRAINSCDFSVMSCLDAGTSVYSVEGGAKSYQTDSQGNHNDKGNNDKSDYFINRSVLDTVSSDHPSFLCPERENKENVYSGDQEVVPDLVNKKGKEKEGSSCYDESAHLTLLSGAKKDGCPLQYVHSTDNLGNEEYSDNFAHGLCKYRSQLFSGNFGEIPILGIEKNEKKEDITNGFFLSNYENSMNDLGITRREMKICDDESKEFGNYDNPGKDTINSTVAKNEGEKNHPIFHANHCIESNNILLEGFNLVNTHDNKWVSHVGEKPTEVSNNAGEYESIDFGGLNEMGHTDSSIFRMNRLGIAKNCAMRISTLDNVYQAADDDCKKYIKKSCLDGGEINQMDEMCDKRDHDSDSNSGTTNVSLNNALGSNSVNRRSDLINQLLETKIEENGPLEDNSEGDGINYDASDNLIDDSFNLFLDSADFSYNSKVPSGGGATNAMQTYMYKEQASMFAEQAGMYTEQRSMYGEHSHFSNNTFGGNSNNDAFMKYIKAFLESNYIKDQRHYMELYYKTRGSNPNTGGGIDAANNGNRDIDVNDMSVEIDRFTKEKDVSFTEFSDNHLSYDGGYESVKKTDPFGYEQMYDFVHNMGGNANNMGSSCMEGGINPSGFRLNSFTNCISENRSGNAPSLHLPECYAKEESCNEKREWCGNNEDKQMYAKKTLKIGGGKYCTNNVKDVCNYPFNRNITTECSGGVGVKNASMLERITTDKFNSSLGEGANNHSCGVMNGGTSISHGCVITTSIGSAVTPGGDPHTNRENALLVGEGGLGNNYHYMRGGIQCNMPKMRKDDKRKDGNENILYENRRISNILNEKEVEEMLSKDSEYFSTPGRKGNLGINVQLTSYGNVAQTEGGEREGTLIPTPWVHSRGLGNITNVIGVNLGMHSCNLNSCLGNSGVDDTMADYILNGSGRVTVAEKGSSISNLRFQGGFNSSSVGYFLDGVLPDGNEKNNSTNDGNCSNKDVSGRGDGDLIAKGIGSVCTTGMNNSESANCSVSICNNGDKNQSNDGTRYFVKAVGEAITGVGNPNGYTAFIGRNSKNNLNSNKKASAISKLVVTNNFADFCDGSSTDAKGFACKDSTHKDADGSSPSAARLKSIYTYMGSSSGDNIASNACGYNTMIHPLSYHGLADVEGGRGKTQIARNSSEVNAFSGGGGVSNIGSVCGIVDQGETGGCGGTNTLRMGEFNCARSTSTRCISDGSVIDSHNMGNASFKSRALNFQNNVQSSKFGDACNVRYNGKKGGVDDSGSNVMDRERVKTFDRFKYDMKMGNNNCMYDNMKNIDKMNMKYKMFNNHILENKSIMLPYDEKDKIGKDGNRFVLDKGGNGNNGNNGNNGSNGNSVNSGNSGTNKGYNSNMKSNYLAKEVISSDNFLVIKKYTAKYEVQIDPFNGFDIAKRIIGLKGTNMKKICIGTDCKLRLRGRGSGYLEGEEKKEANESLHLCVSCQKYDHYILAKKLIEQLLVKIYMDYDTWLYNHGKPYANLKPKTYEKFIPLFKFQQTAGQKQQGGNQN</sequence>
<feature type="compositionally biased region" description="Low complexity" evidence="1">
    <location>
        <begin position="1759"/>
        <end position="1776"/>
    </location>
</feature>
<protein>
    <recommendedName>
        <fullName evidence="2">KHDC4/BBP-like KH-domain type I domain-containing protein</fullName>
    </recommendedName>
</protein>